<evidence type="ECO:0000259" key="1">
    <source>
        <dbReference type="Pfam" id="PF11716"/>
    </source>
</evidence>
<dbReference type="RefSeq" id="WP_007272997.1">
    <property type="nucleotide sequence ID" value="NZ_AOCK01000014.1"/>
</dbReference>
<evidence type="ECO:0000313" key="2">
    <source>
        <dbReference type="EMBL" id="EMQ96712.1"/>
    </source>
</evidence>
<dbReference type="PATRIC" id="fig|1276920.7.peg.3848"/>
<dbReference type="GO" id="GO:0046872">
    <property type="term" value="F:metal ion binding"/>
    <property type="evidence" value="ECO:0007669"/>
    <property type="project" value="InterPro"/>
</dbReference>
<sequence length="192" mass="21244">MVARHDLVTDPDLRLALLLARRGTSHFGRKLNELRDVDLDGPSRISGWSRRHVVAHAAYQARALVRLAEAAGVESRMYPPPAAQDELIAFGATLAPQALRNLFAHSAVHLDVQWRDTTPETWRNTLVLPDGGELPLADTVWFRAHEVWIHAVDLDNGARFEELPGQIAEYCPPGGRRILACTDNGPAPMARP</sequence>
<proteinExistence type="predicted"/>
<dbReference type="eggNOG" id="ENOG5031RF6">
    <property type="taxonomic scope" value="Bacteria"/>
</dbReference>
<dbReference type="InterPro" id="IPR034660">
    <property type="entry name" value="DinB/YfiT-like"/>
</dbReference>
<name>M7MK77_9MICC</name>
<dbReference type="GO" id="GO:0016853">
    <property type="term" value="F:isomerase activity"/>
    <property type="evidence" value="ECO:0007669"/>
    <property type="project" value="UniProtKB-KW"/>
</dbReference>
<reference evidence="2 3" key="1">
    <citation type="journal article" date="2013" name="Genome Announc.">
        <title>Draft Genome Sequence of Arthrobacter gangotriensis Strain Lz1yT, Isolated from a Penguin Rookery Soil Sample Collected in Antarctica, near the Indian Station Dakshin Gangotri.</title>
        <authorList>
            <person name="Shivaji S."/>
            <person name="Ara S."/>
            <person name="Bandi S."/>
            <person name="Singh A."/>
            <person name="Kumar Pinnaka A."/>
        </authorList>
    </citation>
    <scope>NUCLEOTIDE SEQUENCE [LARGE SCALE GENOMIC DNA]</scope>
    <source>
        <strain evidence="2 3">Lz1y</strain>
    </source>
</reference>
<protein>
    <submittedName>
        <fullName evidence="2">Mycothiol-dependent maleylpyruvate isomerase</fullName>
    </submittedName>
</protein>
<gene>
    <name evidence="2" type="ORF">ADIAG_03849</name>
</gene>
<dbReference type="AlphaFoldDB" id="M7MK77"/>
<organism evidence="2 3">
    <name type="scientific">Paeniglutamicibacter gangotriensis Lz1y</name>
    <dbReference type="NCBI Taxonomy" id="1276920"/>
    <lineage>
        <taxon>Bacteria</taxon>
        <taxon>Bacillati</taxon>
        <taxon>Actinomycetota</taxon>
        <taxon>Actinomycetes</taxon>
        <taxon>Micrococcales</taxon>
        <taxon>Micrococcaceae</taxon>
        <taxon>Paeniglutamicibacter</taxon>
    </lineage>
</organism>
<feature type="domain" description="Mycothiol-dependent maleylpyruvate isomerase metal-binding" evidence="1">
    <location>
        <begin position="21"/>
        <end position="154"/>
    </location>
</feature>
<evidence type="ECO:0000313" key="3">
    <source>
        <dbReference type="Proteomes" id="UP000012015"/>
    </source>
</evidence>
<dbReference type="InterPro" id="IPR017517">
    <property type="entry name" value="Maleyloyr_isom"/>
</dbReference>
<comment type="caution">
    <text evidence="2">The sequence shown here is derived from an EMBL/GenBank/DDBJ whole genome shotgun (WGS) entry which is preliminary data.</text>
</comment>
<keyword evidence="2" id="KW-0670">Pyruvate</keyword>
<dbReference type="SUPFAM" id="SSF109854">
    <property type="entry name" value="DinB/YfiT-like putative metalloenzymes"/>
    <property type="match status" value="1"/>
</dbReference>
<dbReference type="Pfam" id="PF11716">
    <property type="entry name" value="MDMPI_N"/>
    <property type="match status" value="1"/>
</dbReference>
<dbReference type="InterPro" id="IPR024344">
    <property type="entry name" value="MDMPI_metal-binding"/>
</dbReference>
<keyword evidence="3" id="KW-1185">Reference proteome</keyword>
<dbReference type="Gene3D" id="1.20.120.450">
    <property type="entry name" value="dinb family like domain"/>
    <property type="match status" value="1"/>
</dbReference>
<dbReference type="Proteomes" id="UP000012015">
    <property type="component" value="Unassembled WGS sequence"/>
</dbReference>
<keyword evidence="2" id="KW-0413">Isomerase</keyword>
<dbReference type="STRING" id="1276920.ADIAG_03849"/>
<dbReference type="EMBL" id="AOCK01000014">
    <property type="protein sequence ID" value="EMQ96712.1"/>
    <property type="molecule type" value="Genomic_DNA"/>
</dbReference>
<dbReference type="NCBIfam" id="TIGR03083">
    <property type="entry name" value="maleylpyruvate isomerase family mycothiol-dependent enzyme"/>
    <property type="match status" value="1"/>
</dbReference>
<accession>M7MK77</accession>